<dbReference type="Proteomes" id="UP000295758">
    <property type="component" value="Unassembled WGS sequence"/>
</dbReference>
<comment type="caution">
    <text evidence="1">The sequence shown here is derived from an EMBL/GenBank/DDBJ whole genome shotgun (WGS) entry which is preliminary data.</text>
</comment>
<sequence length="58" mass="6796">MDTTLKKLCSKYNVDPEIIEKIIQLEKDNVHKKTRRGIFGDLRYIIDQAVIEGDFNDN</sequence>
<proteinExistence type="predicted"/>
<dbReference type="Pfam" id="PF20306">
    <property type="entry name" value="Sp-DndD"/>
    <property type="match status" value="1"/>
</dbReference>
<name>A0A4R7E1X2_9FIRM</name>
<reference evidence="1 2" key="1">
    <citation type="submission" date="2019-03" db="EMBL/GenBank/DDBJ databases">
        <title>Deep subsurface shale carbon reservoir microbial communities from Ohio and West Virginia, USA.</title>
        <authorList>
            <person name="Wrighton K."/>
        </authorList>
    </citation>
    <scope>NUCLEOTIDE SEQUENCE [LARGE SCALE GENOMIC DNA]</scope>
    <source>
        <strain evidence="1 2">UTICA-S4D12</strain>
    </source>
</reference>
<evidence type="ECO:0000313" key="1">
    <source>
        <dbReference type="EMBL" id="TDS26196.1"/>
    </source>
</evidence>
<gene>
    <name evidence="1" type="ORF">BY453_1373</name>
</gene>
<organism evidence="1 2">
    <name type="scientific">Halanaerobium congolense</name>
    <dbReference type="NCBI Taxonomy" id="54121"/>
    <lineage>
        <taxon>Bacteria</taxon>
        <taxon>Bacillati</taxon>
        <taxon>Bacillota</taxon>
        <taxon>Clostridia</taxon>
        <taxon>Halanaerobiales</taxon>
        <taxon>Halanaerobiaceae</taxon>
        <taxon>Halanaerobium</taxon>
    </lineage>
</organism>
<protein>
    <submittedName>
        <fullName evidence="1">Uncharacterized protein</fullName>
    </submittedName>
</protein>
<accession>A0A4R7E1X2</accession>
<dbReference type="RefSeq" id="WP_166635520.1">
    <property type="nucleotide sequence ID" value="NZ_FNGB01000040.1"/>
</dbReference>
<dbReference type="InterPro" id="IPR046882">
    <property type="entry name" value="Sp-DndD"/>
</dbReference>
<evidence type="ECO:0000313" key="2">
    <source>
        <dbReference type="Proteomes" id="UP000295758"/>
    </source>
</evidence>
<dbReference type="AlphaFoldDB" id="A0A4R7E1X2"/>
<dbReference type="EMBL" id="SOAA01000037">
    <property type="protein sequence ID" value="TDS26196.1"/>
    <property type="molecule type" value="Genomic_DNA"/>
</dbReference>